<dbReference type="InterPro" id="IPR050245">
    <property type="entry name" value="PrsA_foldase"/>
</dbReference>
<dbReference type="PANTHER" id="PTHR47245">
    <property type="entry name" value="PEPTIDYLPROLYL ISOMERASE"/>
    <property type="match status" value="1"/>
</dbReference>
<keyword evidence="1" id="KW-0697">Rotamase</keyword>
<dbReference type="EMBL" id="JACOPH010000002">
    <property type="protein sequence ID" value="MBC5713514.1"/>
    <property type="molecule type" value="Genomic_DNA"/>
</dbReference>
<dbReference type="SUPFAM" id="SSF54534">
    <property type="entry name" value="FKBP-like"/>
    <property type="match status" value="1"/>
</dbReference>
<dbReference type="RefSeq" id="WP_186866428.1">
    <property type="nucleotide sequence ID" value="NZ_JACOPH010000002.1"/>
</dbReference>
<dbReference type="Pfam" id="PF13145">
    <property type="entry name" value="Rotamase_2"/>
    <property type="match status" value="1"/>
</dbReference>
<comment type="caution">
    <text evidence="3">The sequence shown here is derived from an EMBL/GenBank/DDBJ whole genome shotgun (WGS) entry which is preliminary data.</text>
</comment>
<keyword evidence="4" id="KW-1185">Reference proteome</keyword>
<dbReference type="GO" id="GO:0003755">
    <property type="term" value="F:peptidyl-prolyl cis-trans isomerase activity"/>
    <property type="evidence" value="ECO:0007669"/>
    <property type="project" value="UniProtKB-KW"/>
</dbReference>
<organism evidence="3 4">
    <name type="scientific">Roseburia zhanii</name>
    <dbReference type="NCBI Taxonomy" id="2763064"/>
    <lineage>
        <taxon>Bacteria</taxon>
        <taxon>Bacillati</taxon>
        <taxon>Bacillota</taxon>
        <taxon>Clostridia</taxon>
        <taxon>Lachnospirales</taxon>
        <taxon>Lachnospiraceae</taxon>
        <taxon>Roseburia</taxon>
    </lineage>
</organism>
<gene>
    <name evidence="3" type="ORF">H8S17_04670</name>
</gene>
<evidence type="ECO:0000259" key="2">
    <source>
        <dbReference type="PROSITE" id="PS50198"/>
    </source>
</evidence>
<dbReference type="PROSITE" id="PS51257">
    <property type="entry name" value="PROKAR_LIPOPROTEIN"/>
    <property type="match status" value="1"/>
</dbReference>
<dbReference type="Gene3D" id="3.10.50.40">
    <property type="match status" value="1"/>
</dbReference>
<dbReference type="PROSITE" id="PS50198">
    <property type="entry name" value="PPIC_PPIASE_2"/>
    <property type="match status" value="1"/>
</dbReference>
<accession>A0A923RUR9</accession>
<evidence type="ECO:0000313" key="3">
    <source>
        <dbReference type="EMBL" id="MBC5713514.1"/>
    </source>
</evidence>
<name>A0A923RUR9_9FIRM</name>
<evidence type="ECO:0000313" key="4">
    <source>
        <dbReference type="Proteomes" id="UP000606720"/>
    </source>
</evidence>
<sequence length="326" mass="36121">MKNKINLLAGVLAVSVFFAGCSIGGKEIVVTSGVGSKDVFKIGGDSCNQTEAKVYLANYQNIYGKSYGIDLWEQGFQKKKLKQYVKEVALSEMTKIICMDLLAEDQEIALTTEEKARIKDAAAKYYESLNEAELTYTGASQSDIESMYEDYALANKVYQSLTQSVDEEVSDDEARIMEAMQIYVKTQDKAEEVSAKLAAGEDFAAVASNYNQKPVIEITFGRGDLPEEVEKAAFELDDGAVSDCIQTDDGFYFIKCINKFNEELTDANKSNIVDAREKAAFDDVYEEFVSTLASNLNESVWENIPLVTDGSISTDSFFEIIDMTID</sequence>
<dbReference type="PANTHER" id="PTHR47245:SF2">
    <property type="entry name" value="PEPTIDYL-PROLYL CIS-TRANS ISOMERASE HP_0175-RELATED"/>
    <property type="match status" value="1"/>
</dbReference>
<dbReference type="InterPro" id="IPR046357">
    <property type="entry name" value="PPIase_dom_sf"/>
</dbReference>
<protein>
    <submittedName>
        <fullName evidence="3">Peptidyl-prolyl cis-trans isomerase</fullName>
    </submittedName>
</protein>
<dbReference type="AlphaFoldDB" id="A0A923RUR9"/>
<dbReference type="Proteomes" id="UP000606720">
    <property type="component" value="Unassembled WGS sequence"/>
</dbReference>
<evidence type="ECO:0000256" key="1">
    <source>
        <dbReference type="PROSITE-ProRule" id="PRU00278"/>
    </source>
</evidence>
<keyword evidence="1 3" id="KW-0413">Isomerase</keyword>
<feature type="domain" description="PpiC" evidence="2">
    <location>
        <begin position="174"/>
        <end position="258"/>
    </location>
</feature>
<proteinExistence type="predicted"/>
<dbReference type="InterPro" id="IPR000297">
    <property type="entry name" value="PPIase_PpiC"/>
</dbReference>
<reference evidence="3" key="1">
    <citation type="submission" date="2020-08" db="EMBL/GenBank/DDBJ databases">
        <title>Genome public.</title>
        <authorList>
            <person name="Liu C."/>
            <person name="Sun Q."/>
        </authorList>
    </citation>
    <scope>NUCLEOTIDE SEQUENCE</scope>
    <source>
        <strain evidence="3">BX1005</strain>
    </source>
</reference>